<accession>A0A098TKB7</accession>
<evidence type="ECO:0000313" key="4">
    <source>
        <dbReference type="Proteomes" id="UP000030170"/>
    </source>
</evidence>
<dbReference type="EMBL" id="JJML01000019">
    <property type="protein sequence ID" value="KGF72775.1"/>
    <property type="molecule type" value="Genomic_DNA"/>
</dbReference>
<keyword evidence="1" id="KW-1133">Transmembrane helix</keyword>
<evidence type="ECO:0000313" key="3">
    <source>
        <dbReference type="EMBL" id="KGF72775.1"/>
    </source>
</evidence>
<feature type="transmembrane region" description="Helical" evidence="1">
    <location>
        <begin position="69"/>
        <end position="87"/>
    </location>
</feature>
<sequence>MLFDLANLPYWMLLLLGVLLFVFVIALGGSDDSLHTHVEGDFPDLEADADAGFGFSDLLGWLGVGKAPLVLLLAVDLSLWGVVGWMLNSSLGSLGGTMPEGLGAIAVMLSALGVALYLGRWAARPLEKIFASFGEDASSDRLVGCVGIVSSAMIPPYQTGRIGQVNVVDSARNRVIINAALPDWATVTAKLGVPVLVIDRQDQIYLVIVQGSVDQDHWLNHSSHG</sequence>
<feature type="transmembrane region" description="Helical" evidence="1">
    <location>
        <begin position="6"/>
        <end position="27"/>
    </location>
</feature>
<name>A0A098TKB7_9CYAN</name>
<keyword evidence="4" id="KW-1185">Reference proteome</keyword>
<feature type="domain" description="Inner membrane protein YqiJ N-terminal" evidence="2">
    <location>
        <begin position="11"/>
        <end position="113"/>
    </location>
</feature>
<proteinExistence type="predicted"/>
<evidence type="ECO:0000256" key="1">
    <source>
        <dbReference type="SAM" id="Phobius"/>
    </source>
</evidence>
<dbReference type="AlphaFoldDB" id="A0A098TKB7"/>
<dbReference type="Pfam" id="PF21001">
    <property type="entry name" value="YqiJ_N"/>
    <property type="match status" value="1"/>
</dbReference>
<evidence type="ECO:0000259" key="2">
    <source>
        <dbReference type="Pfam" id="PF21001"/>
    </source>
</evidence>
<dbReference type="OrthoDB" id="484348at2"/>
<feature type="transmembrane region" description="Helical" evidence="1">
    <location>
        <begin position="102"/>
        <end position="119"/>
    </location>
</feature>
<gene>
    <name evidence="3" type="ORF">DO97_05500</name>
</gene>
<organism evidence="3 4">
    <name type="scientific">Neosynechococcus sphagnicola sy1</name>
    <dbReference type="NCBI Taxonomy" id="1497020"/>
    <lineage>
        <taxon>Bacteria</taxon>
        <taxon>Bacillati</taxon>
        <taxon>Cyanobacteriota</taxon>
        <taxon>Cyanophyceae</taxon>
        <taxon>Neosynechococcales</taxon>
        <taxon>Neosynechococcaceae</taxon>
        <taxon>Neosynechococcus</taxon>
    </lineage>
</organism>
<reference evidence="3 4" key="1">
    <citation type="journal article" date="2014" name="Mol. Ecol.">
        <title>Evolution of Synechococcus.</title>
        <authorList>
            <person name="Dvorak P."/>
            <person name="Casamatta D."/>
            <person name="Hasler P."/>
            <person name="Poulickova A."/>
            <person name="Ondrej V."/>
            <person name="Sanges R."/>
        </authorList>
    </citation>
    <scope>NUCLEOTIDE SEQUENCE [LARGE SCALE GENOMIC DNA]</scope>
    <source>
        <strain evidence="3 4">CAUP A 1101</strain>
    </source>
</reference>
<keyword evidence="1" id="KW-0472">Membrane</keyword>
<comment type="caution">
    <text evidence="3">The sequence shown here is derived from an EMBL/GenBank/DDBJ whole genome shotgun (WGS) entry which is preliminary data.</text>
</comment>
<dbReference type="InterPro" id="IPR048376">
    <property type="entry name" value="YqiJ_N"/>
</dbReference>
<dbReference type="Proteomes" id="UP000030170">
    <property type="component" value="Unassembled WGS sequence"/>
</dbReference>
<protein>
    <recommendedName>
        <fullName evidence="2">Inner membrane protein YqiJ N-terminal domain-containing protein</fullName>
    </recommendedName>
</protein>
<dbReference type="RefSeq" id="WP_036533039.1">
    <property type="nucleotide sequence ID" value="NZ_JJML01000019.1"/>
</dbReference>
<keyword evidence="1" id="KW-0812">Transmembrane</keyword>